<comment type="subcellular location">
    <subcellularLocation>
        <location evidence="5">Nucleus</location>
    </subcellularLocation>
</comment>
<reference evidence="6" key="1">
    <citation type="submission" date="2015-01" db="EMBL/GenBank/DDBJ databases">
        <title>The Genome Sequence of Cryptococcus gattii CA1280.</title>
        <authorList>
            <consortium name="The Broad Institute Genomics Platform"/>
            <person name="Cuomo C."/>
            <person name="Litvintseva A."/>
            <person name="Chen Y."/>
            <person name="Heitman J."/>
            <person name="Sun S."/>
            <person name="Springer D."/>
            <person name="Dromer F."/>
            <person name="Young S."/>
            <person name="Zeng Q."/>
            <person name="Gargeya S."/>
            <person name="Abouelleil A."/>
            <person name="Alvarado L."/>
            <person name="Chapman S.B."/>
            <person name="Gainer-Dewar J."/>
            <person name="Goldberg J."/>
            <person name="Griggs A."/>
            <person name="Gujja S."/>
            <person name="Hansen M."/>
            <person name="Howarth C."/>
            <person name="Imamovic A."/>
            <person name="Larimer J."/>
            <person name="Murphy C."/>
            <person name="Naylor J."/>
            <person name="Pearson M."/>
            <person name="Priest M."/>
            <person name="Roberts A."/>
            <person name="Saif S."/>
            <person name="Shea T."/>
            <person name="Sykes S."/>
            <person name="Wortman J."/>
            <person name="Nusbaum C."/>
            <person name="Birren B."/>
        </authorList>
    </citation>
    <scope>NUCLEOTIDE SEQUENCE [LARGE SCALE GENOMIC DNA]</scope>
    <source>
        <strain evidence="6">CA1280</strain>
    </source>
</reference>
<evidence type="ECO:0000313" key="6">
    <source>
        <dbReference type="EMBL" id="KIR45625.1"/>
    </source>
</evidence>
<dbReference type="GO" id="GO:0006261">
    <property type="term" value="P:DNA-templated DNA replication"/>
    <property type="evidence" value="ECO:0007669"/>
    <property type="project" value="TreeGrafter"/>
</dbReference>
<dbReference type="PROSITE" id="PS50294">
    <property type="entry name" value="WD_REPEATS_REGION"/>
    <property type="match status" value="1"/>
</dbReference>
<keyword evidence="2 4" id="KW-0853">WD repeat</keyword>
<evidence type="ECO:0000256" key="2">
    <source>
        <dbReference type="ARBA" id="ARBA00022574"/>
    </source>
</evidence>
<keyword evidence="3" id="KW-0677">Repeat</keyword>
<dbReference type="PANTHER" id="PTHR18763:SF0">
    <property type="entry name" value="WD REPEAT-CONTAINING PROTEIN 18"/>
    <property type="match status" value="1"/>
</dbReference>
<dbReference type="PANTHER" id="PTHR18763">
    <property type="entry name" value="WD-REPEAT PROTEIN 18"/>
    <property type="match status" value="1"/>
</dbReference>
<dbReference type="SMART" id="SM00320">
    <property type="entry name" value="WD40"/>
    <property type="match status" value="4"/>
</dbReference>
<dbReference type="InterPro" id="IPR045227">
    <property type="entry name" value="WDR18/Ipi3/RID3"/>
</dbReference>
<dbReference type="PROSITE" id="PS50082">
    <property type="entry name" value="WD_REPEATS_2"/>
    <property type="match status" value="1"/>
</dbReference>
<evidence type="ECO:0000256" key="4">
    <source>
        <dbReference type="PROSITE-ProRule" id="PRU00221"/>
    </source>
</evidence>
<evidence type="ECO:0000256" key="5">
    <source>
        <dbReference type="RuleBase" id="RU369067"/>
    </source>
</evidence>
<dbReference type="InterPro" id="IPR036322">
    <property type="entry name" value="WD40_repeat_dom_sf"/>
</dbReference>
<dbReference type="GO" id="GO:0005656">
    <property type="term" value="C:nuclear pre-replicative complex"/>
    <property type="evidence" value="ECO:0007669"/>
    <property type="project" value="TreeGrafter"/>
</dbReference>
<sequence length="503" mass="53353">MAPQELILSAPSSASAAAIHLHDLLTSFSVHAFKPCTTAPYSLAHVPTYNSQGGAVFAAQEDKALLHVWAWQKDQMHLKLHLPEKMTCFTVSPNGYWAAAGSPNGHIYLWELSSGLLVSSHTAHYRALTSLTFTPDSRLLISTSLDSSVHVYLVSQLIDPEDPSKAGKPYGTLKDHNLAVRCVGLGRVAGSEGGRLWTASDDGTVKMWSLHPPFDLLCTFVLPAACTPTALAVDPSERFLYVGTTQGDVYHIPLFRKRNVVGGNSAAHTAAALELEPQQDEWEAVGGGGAGASAPIRTTGAVISVNNNNNNNDAKKDASANAVTSLALSLSSTHLLVGTSAGNIQIHSLPSHQHLRTLSPHAGPVTHLSTLLRPADLVGSVGAKSDEIPIMEIKPLERLKSRAPREYHEPTILLRPPSSNSSAASLLTDLKPRRASPAKLGDGGGSGGGGYLAVDSSGGADDQMAQLLAENKRLKAAFDRAEKINEKLWNKVMDVKLGTNGQS</sequence>
<dbReference type="GO" id="GO:0006364">
    <property type="term" value="P:rRNA processing"/>
    <property type="evidence" value="ECO:0007669"/>
    <property type="project" value="UniProtKB-UniRule"/>
</dbReference>
<gene>
    <name evidence="6" type="ORF">I312_04976</name>
</gene>
<keyword evidence="5" id="KW-0539">Nucleus</keyword>
<evidence type="ECO:0000256" key="1">
    <source>
        <dbReference type="ARBA" id="ARBA00010143"/>
    </source>
</evidence>
<accession>A0A0D0VL06</accession>
<dbReference type="EMBL" id="KN847987">
    <property type="protein sequence ID" value="KIR45625.1"/>
    <property type="molecule type" value="Genomic_DNA"/>
</dbReference>
<keyword evidence="5" id="KW-0698">rRNA processing</keyword>
<dbReference type="HOGENOM" id="CLU_029749_4_0_1"/>
<protein>
    <recommendedName>
        <fullName evidence="5">Pre-rRNA-processing protein IPI3</fullName>
    </recommendedName>
</protein>
<comment type="function">
    <text evidence="5">Component of the RIX1 complex required for processing of ITS2 sequences from 35S pre-rRNA.</text>
</comment>
<dbReference type="SUPFAM" id="SSF50978">
    <property type="entry name" value="WD40 repeat-like"/>
    <property type="match status" value="1"/>
</dbReference>
<feature type="repeat" description="WD" evidence="4">
    <location>
        <begin position="121"/>
        <end position="152"/>
    </location>
</feature>
<name>A0A0D0VL06_CRYGA</name>
<dbReference type="InterPro" id="IPR015943">
    <property type="entry name" value="WD40/YVTN_repeat-like_dom_sf"/>
</dbReference>
<dbReference type="AlphaFoldDB" id="A0A0D0VL06"/>
<dbReference type="GO" id="GO:0120330">
    <property type="term" value="C:rixosome complex"/>
    <property type="evidence" value="ECO:0007669"/>
    <property type="project" value="UniProtKB-UniRule"/>
</dbReference>
<dbReference type="OrthoDB" id="756370at2759"/>
<dbReference type="Gene3D" id="2.130.10.10">
    <property type="entry name" value="YVTN repeat-like/Quinoprotein amine dehydrogenase"/>
    <property type="match status" value="2"/>
</dbReference>
<dbReference type="Pfam" id="PF00400">
    <property type="entry name" value="WD40"/>
    <property type="match status" value="3"/>
</dbReference>
<comment type="similarity">
    <text evidence="1 5">Belongs to the WD repeat IPI3/WDR18 family.</text>
</comment>
<evidence type="ECO:0000256" key="3">
    <source>
        <dbReference type="ARBA" id="ARBA00022737"/>
    </source>
</evidence>
<organism evidence="6">
    <name type="scientific">Cryptococcus bacillisporus CA1280</name>
    <dbReference type="NCBI Taxonomy" id="1296109"/>
    <lineage>
        <taxon>Eukaryota</taxon>
        <taxon>Fungi</taxon>
        <taxon>Dikarya</taxon>
        <taxon>Basidiomycota</taxon>
        <taxon>Agaricomycotina</taxon>
        <taxon>Tremellomycetes</taxon>
        <taxon>Tremellales</taxon>
        <taxon>Cryptococcaceae</taxon>
        <taxon>Cryptococcus</taxon>
        <taxon>Cryptococcus gattii species complex</taxon>
    </lineage>
</organism>
<dbReference type="InterPro" id="IPR001680">
    <property type="entry name" value="WD40_rpt"/>
</dbReference>
<proteinExistence type="inferred from homology"/>
<comment type="subunit">
    <text evidence="5">Component of the RIX1 complex, composed of IPI1, RIX1/IPI2 and IPI3 in a 1:2:2 stoichiometry. The complex interacts (via RIX1) with MDN1 (via its hexameric AAA ATPase ring) and the pre-60S ribosome particles.</text>
</comment>